<dbReference type="InterPro" id="IPR011050">
    <property type="entry name" value="Pectin_lyase_fold/virulence"/>
</dbReference>
<sequence length="362" mass="41043">MRINAKQFGLKGKDKRADTRAMQKALKYAKKHKHTTIYVPKGEYHIHRPLVIYDSTTLILDDEAVLKRVGKDTLLKNGNWLKSYYGYDGNGHIHIAGGTFDMNGYQYPYNNTAMCMGHAEDIQIINVTFKDVVGGHALDACGINGLYINRCQFLGFNDNNGTRPFSEAVQLDIQVKGAFPKFGATDGTITKNVVIENCYFGGSKTPHMDAWNRAIGSHASRYNQFYENIHIRFNTFEGMNQYALTPLKSKDIFVHHNVFKNCVGGLRFLAVKDGKNAQDLKGNVRPTQAGKNLYIYRNQFLGYMAKDAIRIQSYNNIKHNRVLIAQNNFGYSHQTLYLKDIQNLQLLSQGNIKIKKVNVKSI</sequence>
<proteinExistence type="predicted"/>
<reference evidence="3 5" key="3">
    <citation type="submission" date="2018-06" db="EMBL/GenBank/DDBJ databases">
        <authorList>
            <consortium name="Pathogen Informatics"/>
            <person name="Doyle S."/>
        </authorList>
    </citation>
    <scope>NUCLEOTIDE SEQUENCE [LARGE SCALE GENOMIC DNA]</scope>
    <source>
        <strain evidence="3 5">NCTC13834</strain>
    </source>
</reference>
<evidence type="ECO:0000259" key="1">
    <source>
        <dbReference type="Pfam" id="PF12708"/>
    </source>
</evidence>
<dbReference type="GO" id="GO:0016829">
    <property type="term" value="F:lyase activity"/>
    <property type="evidence" value="ECO:0007669"/>
    <property type="project" value="UniProtKB-KW"/>
</dbReference>
<accession>A0A2T4S891</accession>
<dbReference type="Proteomes" id="UP000254412">
    <property type="component" value="Unassembled WGS sequence"/>
</dbReference>
<dbReference type="Gene3D" id="2.160.20.10">
    <property type="entry name" value="Single-stranded right-handed beta-helix, Pectin lyase-like"/>
    <property type="match status" value="1"/>
</dbReference>
<dbReference type="Pfam" id="PF12708">
    <property type="entry name" value="Pect-lyase_RHGA_epim"/>
    <property type="match status" value="1"/>
</dbReference>
<evidence type="ECO:0000313" key="3">
    <source>
        <dbReference type="EMBL" id="SUM54691.1"/>
    </source>
</evidence>
<evidence type="ECO:0000313" key="4">
    <source>
        <dbReference type="Proteomes" id="UP000240400"/>
    </source>
</evidence>
<dbReference type="InterPro" id="IPR012334">
    <property type="entry name" value="Pectin_lyas_fold"/>
</dbReference>
<reference evidence="2" key="2">
    <citation type="submission" date="2018-03" db="EMBL/GenBank/DDBJ databases">
        <authorList>
            <person name="Keele B.F."/>
        </authorList>
    </citation>
    <scope>NUCLEOTIDE SEQUENCE</scope>
    <source>
        <strain evidence="2">SNUC 4337</strain>
    </source>
</reference>
<dbReference type="Proteomes" id="UP000240400">
    <property type="component" value="Unassembled WGS sequence"/>
</dbReference>
<protein>
    <submittedName>
        <fullName evidence="3">Cell wall surface anchor family protein</fullName>
    </submittedName>
    <submittedName>
        <fullName evidence="2">Pectate lyase</fullName>
    </submittedName>
</protein>
<dbReference type="RefSeq" id="WP_103373135.1">
    <property type="nucleotide sequence ID" value="NZ_BMCF01000009.1"/>
</dbReference>
<dbReference type="SUPFAM" id="SSF51126">
    <property type="entry name" value="Pectin lyase-like"/>
    <property type="match status" value="1"/>
</dbReference>
<evidence type="ECO:0000313" key="5">
    <source>
        <dbReference type="Proteomes" id="UP000254412"/>
    </source>
</evidence>
<dbReference type="AlphaFoldDB" id="A0A2T4S891"/>
<name>A0A2T4S891_9STAP</name>
<dbReference type="EMBL" id="UHDS01000001">
    <property type="protein sequence ID" value="SUM54691.1"/>
    <property type="molecule type" value="Genomic_DNA"/>
</dbReference>
<dbReference type="EMBL" id="PZHR01000080">
    <property type="protein sequence ID" value="PTK57915.1"/>
    <property type="molecule type" value="Genomic_DNA"/>
</dbReference>
<reference evidence="2 4" key="1">
    <citation type="journal article" date="2016" name="Front. Microbiol.">
        <title>Comprehensive Phylogenetic Analysis of Bovine Non-aureus Staphylococci Species Based on Whole-Genome Sequencing.</title>
        <authorList>
            <person name="Naushad S."/>
            <person name="Barkema H.W."/>
            <person name="Luby C."/>
            <person name="Condas L.A."/>
            <person name="Nobrega D.B."/>
            <person name="Carson D.A."/>
            <person name="De Buck J."/>
        </authorList>
    </citation>
    <scope>NUCLEOTIDE SEQUENCE [LARGE SCALE GENOMIC DNA]</scope>
    <source>
        <strain evidence="2 4">SNUC 4337</strain>
    </source>
</reference>
<keyword evidence="2" id="KW-0456">Lyase</keyword>
<feature type="domain" description="Rhamnogalacturonase A/B/Epimerase-like pectate lyase" evidence="1">
    <location>
        <begin position="3"/>
        <end position="218"/>
    </location>
</feature>
<organism evidence="2 4">
    <name type="scientific">Staphylococcus nepalensis</name>
    <dbReference type="NCBI Taxonomy" id="214473"/>
    <lineage>
        <taxon>Bacteria</taxon>
        <taxon>Bacillati</taxon>
        <taxon>Bacillota</taxon>
        <taxon>Bacilli</taxon>
        <taxon>Bacillales</taxon>
        <taxon>Staphylococcaceae</taxon>
        <taxon>Staphylococcus</taxon>
    </lineage>
</organism>
<evidence type="ECO:0000313" key="2">
    <source>
        <dbReference type="EMBL" id="PTK57915.1"/>
    </source>
</evidence>
<dbReference type="OrthoDB" id="2404754at2"/>
<gene>
    <name evidence="3" type="primary">pfbA</name>
    <name evidence="2" type="ORF">BUZ61_11435</name>
    <name evidence="3" type="ORF">NCTC13834_00995</name>
</gene>
<dbReference type="InterPro" id="IPR024535">
    <property type="entry name" value="RHGA/B-epi-like_pectate_lyase"/>
</dbReference>